<keyword evidence="1" id="KW-1133">Transmembrane helix</keyword>
<dbReference type="InterPro" id="IPR025646">
    <property type="entry name" value="DUF4350"/>
</dbReference>
<comment type="caution">
    <text evidence="3">The sequence shown here is derived from an EMBL/GenBank/DDBJ whole genome shotgun (WGS) entry which is preliminary data.</text>
</comment>
<evidence type="ECO:0000313" key="4">
    <source>
        <dbReference type="Proteomes" id="UP000598120"/>
    </source>
</evidence>
<feature type="transmembrane region" description="Helical" evidence="1">
    <location>
        <begin position="277"/>
        <end position="294"/>
    </location>
</feature>
<dbReference type="EMBL" id="BMIC01000003">
    <property type="protein sequence ID" value="GFZ88088.1"/>
    <property type="molecule type" value="Genomic_DNA"/>
</dbReference>
<name>A0A8J2TUQ5_9FLAO</name>
<organism evidence="3 4">
    <name type="scientific">Aquaticitalea lipolytica</name>
    <dbReference type="NCBI Taxonomy" id="1247562"/>
    <lineage>
        <taxon>Bacteria</taxon>
        <taxon>Pseudomonadati</taxon>
        <taxon>Bacteroidota</taxon>
        <taxon>Flavobacteriia</taxon>
        <taxon>Flavobacteriales</taxon>
        <taxon>Flavobacteriaceae</taxon>
        <taxon>Aquaticitalea</taxon>
    </lineage>
</organism>
<accession>A0A8J2TUQ5</accession>
<keyword evidence="1" id="KW-0472">Membrane</keyword>
<dbReference type="AlphaFoldDB" id="A0A8J2TUQ5"/>
<keyword evidence="4" id="KW-1185">Reference proteome</keyword>
<evidence type="ECO:0000259" key="2">
    <source>
        <dbReference type="Pfam" id="PF14258"/>
    </source>
</evidence>
<proteinExistence type="predicted"/>
<keyword evidence="1" id="KW-0812">Transmembrane</keyword>
<gene>
    <name evidence="3" type="ORF">GCM10011531_19510</name>
</gene>
<protein>
    <recommendedName>
        <fullName evidence="2">DUF4350 domain-containing protein</fullName>
    </recommendedName>
</protein>
<dbReference type="RefSeq" id="WP_188606183.1">
    <property type="nucleotide sequence ID" value="NZ_BMIC01000003.1"/>
</dbReference>
<dbReference type="Proteomes" id="UP000598120">
    <property type="component" value="Unassembled WGS sequence"/>
</dbReference>
<evidence type="ECO:0000313" key="3">
    <source>
        <dbReference type="EMBL" id="GFZ88088.1"/>
    </source>
</evidence>
<dbReference type="Pfam" id="PF14258">
    <property type="entry name" value="DUF4350"/>
    <property type="match status" value="1"/>
</dbReference>
<evidence type="ECO:0000256" key="1">
    <source>
        <dbReference type="SAM" id="Phobius"/>
    </source>
</evidence>
<feature type="domain" description="DUF4350" evidence="2">
    <location>
        <begin position="43"/>
        <end position="236"/>
    </location>
</feature>
<reference evidence="3 4" key="1">
    <citation type="journal article" date="2014" name="Int. J. Syst. Evol. Microbiol.">
        <title>Complete genome sequence of Corynebacterium casei LMG S-19264T (=DSM 44701T), isolated from a smear-ripened cheese.</title>
        <authorList>
            <consortium name="US DOE Joint Genome Institute (JGI-PGF)"/>
            <person name="Walter F."/>
            <person name="Albersmeier A."/>
            <person name="Kalinowski J."/>
            <person name="Ruckert C."/>
        </authorList>
    </citation>
    <scope>NUCLEOTIDE SEQUENCE [LARGE SCALE GENOMIC DNA]</scope>
    <source>
        <strain evidence="3 4">CGMCC 1.15295</strain>
    </source>
</reference>
<sequence length="407" mass="48339">MKKGLIIIFVIIAAIIGLSYVIGIRTTKIVDWEESYNEKSNKPYGVSVLYKELPKLFKDQKFKTVYHTPSNYLYANSEDSYGDHIAEGVYMIIGNSDYLEDDDIDELLLFVERGNTLFLSDYYPPNKLLDTLNIEVDYVEYEKQTSKDSISKLSFKARKLQDKNSEIDKNIEDYYFSKFEGENYTSLGYAKNDTSLINFIEIPYESGTIYLHLQPRIFTNYNILKGDRFKYVEGVLSYLPNKTLYFDSYTKYYDTYYGDVEEKSDLSWFMQQVSFKWAWYLALILTLLFIIFNAKRKQRIIEIIKPLENTTVAFVKTISNLYFETQDHRNLIEKKITYFLEKIRRDYNIDTSVLNDEFIDRLSSKSGKKKETIKKLINYINWLRTKNEFFEDNLLKLNKHIEEFYSK</sequence>